<dbReference type="PIRSF" id="PIRSF000498">
    <property type="entry name" value="Riboflavin_syn_A"/>
    <property type="match status" value="1"/>
</dbReference>
<evidence type="ECO:0000259" key="2">
    <source>
        <dbReference type="PROSITE" id="PS51177"/>
    </source>
</evidence>
<dbReference type="InterPro" id="IPR026017">
    <property type="entry name" value="Lumazine-bd_dom"/>
</dbReference>
<organism evidence="3">
    <name type="scientific">hydrothermal vent metagenome</name>
    <dbReference type="NCBI Taxonomy" id="652676"/>
    <lineage>
        <taxon>unclassified sequences</taxon>
        <taxon>metagenomes</taxon>
        <taxon>ecological metagenomes</taxon>
    </lineage>
</organism>
<dbReference type="PANTHER" id="PTHR21098:SF0">
    <property type="entry name" value="RIBOFLAVIN SYNTHASE"/>
    <property type="match status" value="1"/>
</dbReference>
<dbReference type="NCBIfam" id="NF006767">
    <property type="entry name" value="PRK09289.1"/>
    <property type="match status" value="1"/>
</dbReference>
<dbReference type="CDD" id="cd00402">
    <property type="entry name" value="Riboflavin_synthase_like"/>
    <property type="match status" value="1"/>
</dbReference>
<keyword evidence="3" id="KW-0808">Transferase</keyword>
<dbReference type="Pfam" id="PF00677">
    <property type="entry name" value="Lum_binding"/>
    <property type="match status" value="2"/>
</dbReference>
<proteinExistence type="predicted"/>
<dbReference type="EC" id="2.5.1.9" evidence="3"/>
<accession>A0A160T8Q0</accession>
<dbReference type="GO" id="GO:0004746">
    <property type="term" value="F:riboflavin synthase activity"/>
    <property type="evidence" value="ECO:0007669"/>
    <property type="project" value="UniProtKB-EC"/>
</dbReference>
<dbReference type="SUPFAM" id="SSF63380">
    <property type="entry name" value="Riboflavin synthase domain-like"/>
    <property type="match status" value="2"/>
</dbReference>
<dbReference type="NCBIfam" id="TIGR00187">
    <property type="entry name" value="ribE"/>
    <property type="match status" value="1"/>
</dbReference>
<dbReference type="Gene3D" id="2.40.30.20">
    <property type="match status" value="2"/>
</dbReference>
<dbReference type="InterPro" id="IPR001783">
    <property type="entry name" value="Lumazine-bd"/>
</dbReference>
<reference evidence="3" key="1">
    <citation type="submission" date="2015-10" db="EMBL/GenBank/DDBJ databases">
        <authorList>
            <person name="Gilbert D.G."/>
        </authorList>
    </citation>
    <scope>NUCLEOTIDE SEQUENCE</scope>
</reference>
<dbReference type="InterPro" id="IPR023366">
    <property type="entry name" value="ATP_synth_asu-like_sf"/>
</dbReference>
<dbReference type="PANTHER" id="PTHR21098">
    <property type="entry name" value="RIBOFLAVIN SYNTHASE ALPHA CHAIN"/>
    <property type="match status" value="1"/>
</dbReference>
<dbReference type="GO" id="GO:0005829">
    <property type="term" value="C:cytosol"/>
    <property type="evidence" value="ECO:0007669"/>
    <property type="project" value="TreeGrafter"/>
</dbReference>
<name>A0A160T8Q0_9ZZZZ</name>
<dbReference type="EMBL" id="CZQC01000014">
    <property type="protein sequence ID" value="CUS40430.1"/>
    <property type="molecule type" value="Genomic_DNA"/>
</dbReference>
<protein>
    <submittedName>
        <fullName evidence="3">Riboflavin synthase eubacterial/eukaryotic</fullName>
        <ecNumber evidence="3">2.5.1.9</ecNumber>
    </submittedName>
</protein>
<sequence>MFTGIVQTQLPLIELDHKSDFASFIFEFPAAIAENLQIGASVAINGTCLTVRTLDVNTEFTRVSFDAIGQTLKVTNLGTLAVGSMVNIERAAKFGDEIGGHPLSGHIMDQVAVLAVNESANNLVVWMQRPEHLAPYLLDKGYVALNGASLTIAEVEADRFSVHLIPETRDVTTFGAVKVGDAINVEVDAQTQAVVETVRRLLATPELLTALAPNNK</sequence>
<keyword evidence="1" id="KW-0677">Repeat</keyword>
<dbReference type="NCBIfam" id="NF009566">
    <property type="entry name" value="PRK13020.1"/>
    <property type="match status" value="1"/>
</dbReference>
<dbReference type="GO" id="GO:0009231">
    <property type="term" value="P:riboflavin biosynthetic process"/>
    <property type="evidence" value="ECO:0007669"/>
    <property type="project" value="TreeGrafter"/>
</dbReference>
<feature type="domain" description="Lumazine-binding" evidence="2">
    <location>
        <begin position="1"/>
        <end position="101"/>
    </location>
</feature>
<gene>
    <name evidence="3" type="ORF">MGWOODY_Tha564</name>
</gene>
<dbReference type="InterPro" id="IPR017938">
    <property type="entry name" value="Riboflavin_synthase-like_b-brl"/>
</dbReference>
<evidence type="ECO:0000256" key="1">
    <source>
        <dbReference type="ARBA" id="ARBA00022737"/>
    </source>
</evidence>
<feature type="domain" description="Lumazine-binding" evidence="2">
    <location>
        <begin position="102"/>
        <end position="198"/>
    </location>
</feature>
<evidence type="ECO:0000313" key="3">
    <source>
        <dbReference type="EMBL" id="CUS40430.1"/>
    </source>
</evidence>
<dbReference type="PROSITE" id="PS51177">
    <property type="entry name" value="LUMAZINE_BIND"/>
    <property type="match status" value="2"/>
</dbReference>
<dbReference type="AlphaFoldDB" id="A0A160T8Q0"/>